<dbReference type="Pfam" id="PF13715">
    <property type="entry name" value="CarbopepD_reg_2"/>
    <property type="match status" value="1"/>
</dbReference>
<evidence type="ECO:0000259" key="4">
    <source>
        <dbReference type="Pfam" id="PF14905"/>
    </source>
</evidence>
<proteinExistence type="predicted"/>
<dbReference type="InterPro" id="IPR041700">
    <property type="entry name" value="OMP_b-brl_3"/>
</dbReference>
<dbReference type="Pfam" id="PF14905">
    <property type="entry name" value="OMP_b-brl_3"/>
    <property type="match status" value="1"/>
</dbReference>
<dbReference type="PANTHER" id="PTHR40980">
    <property type="entry name" value="PLUG DOMAIN-CONTAINING PROTEIN"/>
    <property type="match status" value="1"/>
</dbReference>
<reference evidence="5 6" key="1">
    <citation type="submission" date="2018-10" db="EMBL/GenBank/DDBJ databases">
        <title>Genomic Encyclopedia of Archaeal and Bacterial Type Strains, Phase II (KMG-II): from individual species to whole genera.</title>
        <authorList>
            <person name="Goeker M."/>
        </authorList>
    </citation>
    <scope>NUCLEOTIDE SEQUENCE [LARGE SCALE GENOMIC DNA]</scope>
    <source>
        <strain evidence="5 6">DSM 18602</strain>
    </source>
</reference>
<dbReference type="SUPFAM" id="SSF49464">
    <property type="entry name" value="Carboxypeptidase regulatory domain-like"/>
    <property type="match status" value="1"/>
</dbReference>
<evidence type="ECO:0000313" key="6">
    <source>
        <dbReference type="Proteomes" id="UP000268007"/>
    </source>
</evidence>
<name>A0A495J5J9_9SPHI</name>
<comment type="caution">
    <text evidence="5">The sequence shown here is derived from an EMBL/GenBank/DDBJ whole genome shotgun (WGS) entry which is preliminary data.</text>
</comment>
<gene>
    <name evidence="5" type="ORF">BDD43_4218</name>
</gene>
<keyword evidence="3" id="KW-0998">Cell outer membrane</keyword>
<dbReference type="InterPro" id="IPR036942">
    <property type="entry name" value="Beta-barrel_TonB_sf"/>
</dbReference>
<accession>A0A495J5J9</accession>
<evidence type="ECO:0000256" key="1">
    <source>
        <dbReference type="ARBA" id="ARBA00004442"/>
    </source>
</evidence>
<dbReference type="Gene3D" id="2.60.40.1120">
    <property type="entry name" value="Carboxypeptidase-like, regulatory domain"/>
    <property type="match status" value="1"/>
</dbReference>
<sequence>MFAANQKMMRRFIYLLLLLPLAGFSQSIKLSGQLQDEKHQPVPYATITLKHQPDSLVFKNNLADKDGRFAFSGISKGNYILQVSAVGFQAHQQRLTLSGDAVLPVIVLKEELTQLGEVTIAAKKPTVTRKIDRVEFNVENTALSSTNAWEIVKRAPGVQSGGGELSIRGSKGILVTINDKKVYLSGDELKAYLEGTNGGDVKSVEVITNPPAKYEASGSAVINIKLKKNTQAGYKGSLAGSYVQGIYAKSNVSTSQYYKTEKLSLSGSYTFGNGIYYNEIKEVTRYTAGQQTWEDELRRKNYRDAEHTYRAGLDYAIDSLNSLSLGTDGYIARQNHAQYNVPTRIYDQAHQLVSYFETQNNRLAPNHNGSYNLNYEHLFSGKEKISLGTNYTDYRSEADQDVRTAYYFVNPRDARFTTDNTQHIRLFSTQLDYSKKSKLFDLETGFKYSHVKAANGVDFRRDTLGGLVNDPALSNTFAYNESVSAGYLSLNKDLKSWSFKAGLRGEYTAINSRSVSPSELNSQHYFNLFPTLFIQDKLSPDHQLGFSYGKRINRPQYSYLNPSRSYFSPNSYLVGDARLKPAMTDQFSLNYDYKENYHAQLYYISERNPTIQLPFQDNATNTLIQKVTNIPGNHYYGVDLSTSLQPAAWWSVDVQAGPGHVESSFGLADGTVLHNRAFTVNGSLDNQLTVNKKAGFTAGINFSFNTAGVQGPARVSGTSSLGFSARKKLWQNRAEISLLVSDIYRGEKMKVSSNYADQHNYFTYYGDSQNLRISFKYNLGNTGLKAKAAKAKTEEQNRL</sequence>
<dbReference type="AlphaFoldDB" id="A0A495J5J9"/>
<evidence type="ECO:0000256" key="2">
    <source>
        <dbReference type="ARBA" id="ARBA00023136"/>
    </source>
</evidence>
<dbReference type="Proteomes" id="UP000268007">
    <property type="component" value="Unassembled WGS sequence"/>
</dbReference>
<dbReference type="GO" id="GO:0009279">
    <property type="term" value="C:cell outer membrane"/>
    <property type="evidence" value="ECO:0007669"/>
    <property type="project" value="UniProtKB-SubCell"/>
</dbReference>
<evidence type="ECO:0000256" key="3">
    <source>
        <dbReference type="ARBA" id="ARBA00023237"/>
    </source>
</evidence>
<keyword evidence="6" id="KW-1185">Reference proteome</keyword>
<comment type="subcellular location">
    <subcellularLocation>
        <location evidence="1">Cell outer membrane</location>
    </subcellularLocation>
</comment>
<dbReference type="InterPro" id="IPR008969">
    <property type="entry name" value="CarboxyPept-like_regulatory"/>
</dbReference>
<keyword evidence="2" id="KW-0472">Membrane</keyword>
<feature type="domain" description="Outer membrane protein beta-barrel" evidence="4">
    <location>
        <begin position="382"/>
        <end position="777"/>
    </location>
</feature>
<evidence type="ECO:0000313" key="5">
    <source>
        <dbReference type="EMBL" id="RKR84001.1"/>
    </source>
</evidence>
<keyword evidence="5" id="KW-0675">Receptor</keyword>
<organism evidence="5 6">
    <name type="scientific">Mucilaginibacter gracilis</name>
    <dbReference type="NCBI Taxonomy" id="423350"/>
    <lineage>
        <taxon>Bacteria</taxon>
        <taxon>Pseudomonadati</taxon>
        <taxon>Bacteroidota</taxon>
        <taxon>Sphingobacteriia</taxon>
        <taxon>Sphingobacteriales</taxon>
        <taxon>Sphingobacteriaceae</taxon>
        <taxon>Mucilaginibacter</taxon>
    </lineage>
</organism>
<dbReference type="PANTHER" id="PTHR40980:SF4">
    <property type="entry name" value="TONB-DEPENDENT RECEPTOR-LIKE BETA-BARREL DOMAIN-CONTAINING PROTEIN"/>
    <property type="match status" value="1"/>
</dbReference>
<protein>
    <submittedName>
        <fullName evidence="5">Outer membrane receptor protein involved in Fe transport</fullName>
    </submittedName>
</protein>
<dbReference type="Gene3D" id="2.40.170.20">
    <property type="entry name" value="TonB-dependent receptor, beta-barrel domain"/>
    <property type="match status" value="1"/>
</dbReference>
<dbReference type="SUPFAM" id="SSF56935">
    <property type="entry name" value="Porins"/>
    <property type="match status" value="1"/>
</dbReference>
<dbReference type="EMBL" id="RBKU01000001">
    <property type="protein sequence ID" value="RKR84001.1"/>
    <property type="molecule type" value="Genomic_DNA"/>
</dbReference>